<dbReference type="RefSeq" id="WP_206899934.1">
    <property type="nucleotide sequence ID" value="NZ_JAFLWI010000024.1"/>
</dbReference>
<feature type="domain" description="Mga helix-turn-helix" evidence="1">
    <location>
        <begin position="87"/>
        <end position="168"/>
    </location>
</feature>
<evidence type="ECO:0000259" key="1">
    <source>
        <dbReference type="Pfam" id="PF05043"/>
    </source>
</evidence>
<evidence type="ECO:0000313" key="2">
    <source>
        <dbReference type="EMBL" id="MBO0483022.1"/>
    </source>
</evidence>
<dbReference type="Pfam" id="PF05043">
    <property type="entry name" value="Mga"/>
    <property type="match status" value="1"/>
</dbReference>
<reference evidence="2 3" key="1">
    <citation type="submission" date="2021-03" db="EMBL/GenBank/DDBJ databases">
        <title>Enterococcal diversity collection.</title>
        <authorList>
            <person name="Gilmore M.S."/>
            <person name="Schwartzman J."/>
            <person name="Van Tyne D."/>
            <person name="Martin M."/>
            <person name="Earl A.M."/>
            <person name="Manson A.L."/>
            <person name="Straub T."/>
            <person name="Salamzade R."/>
            <person name="Saavedra J."/>
            <person name="Lebreton F."/>
            <person name="Prichula J."/>
            <person name="Schaufler K."/>
            <person name="Gaca A."/>
            <person name="Sgardioli B."/>
            <person name="Wagenaar J."/>
            <person name="Strong T."/>
        </authorList>
    </citation>
    <scope>NUCLEOTIDE SEQUENCE [LARGE SCALE GENOMIC DNA]</scope>
    <source>
        <strain evidence="2 3">MSG2901</strain>
    </source>
</reference>
<dbReference type="InterPro" id="IPR007737">
    <property type="entry name" value="Mga_HTH"/>
</dbReference>
<dbReference type="Proteomes" id="UP000664832">
    <property type="component" value="Unassembled WGS sequence"/>
</dbReference>
<keyword evidence="3" id="KW-1185">Reference proteome</keyword>
<evidence type="ECO:0000313" key="3">
    <source>
        <dbReference type="Proteomes" id="UP000664832"/>
    </source>
</evidence>
<proteinExistence type="predicted"/>
<sequence length="500" mass="59116">MHEFFLSKKNEGKLAIYKFLLFSKVGRTEDEIMNEFQLNKTTLKRYMNELEIDLKTVFQLGVMIQYNSFGNLAIMRLPEYTIGYTIDQLRILYIKESSLFQVLTALFSKSYVSVEQLALDLNLSTPHVYKSLAMIKTILKKFGGTIYLSEFGNLEGSELGIRFFSFLIYWNVFKTSTMNPFSTRMIPEFLEIDFLKEKMEIEKNLSISQEMKIRMLHGITCFRLANRKKEIDPTEECLTDIQFFYRGKNSLNLTDFRVDQEVLIKESMILSFFIRGLTFDIDTPEMRREIVESYQKSDLPIARLTEHLLSDFQQQFQFNYVEGNYYESYYLLLFFLLYCKHIHLEVDEYFENPIQKNEQIVKDNPNFILLNQKLTHFIAAYEELSELSKLAKTQLAHLLFFIFDLNTAPPKVKVFVMNNGAIGNGYLIKNGIQEVFHPEILQIVEDPEVADLIISDVYEGAEVKVERFYFNNIYDEKNWERLIQYLSRFIFKKTFFKDSI</sequence>
<comment type="caution">
    <text evidence="2">The sequence shown here is derived from an EMBL/GenBank/DDBJ whole genome shotgun (WGS) entry which is preliminary data.</text>
</comment>
<accession>A0ABS3I2U7</accession>
<organism evidence="2 3">
    <name type="scientific">Candidatus Enterococcus courvalinii</name>
    <dbReference type="NCBI Taxonomy" id="2815329"/>
    <lineage>
        <taxon>Bacteria</taxon>
        <taxon>Bacillati</taxon>
        <taxon>Bacillota</taxon>
        <taxon>Bacilli</taxon>
        <taxon>Lactobacillales</taxon>
        <taxon>Enterococcaceae</taxon>
        <taxon>Enterococcus</taxon>
    </lineage>
</organism>
<name>A0ABS3I2U7_9ENTE</name>
<protein>
    <submittedName>
        <fullName evidence="2">Helix-turn-helix domain-containing protein</fullName>
    </submittedName>
</protein>
<gene>
    <name evidence="2" type="ORF">JZO71_11905</name>
</gene>
<dbReference type="EMBL" id="JAFLWI010000024">
    <property type="protein sequence ID" value="MBO0483022.1"/>
    <property type="molecule type" value="Genomic_DNA"/>
</dbReference>